<gene>
    <name evidence="2" type="ORF">D7Z94_07260</name>
</gene>
<dbReference type="PANTHER" id="PTHR43143">
    <property type="entry name" value="METALLOPHOSPHOESTERASE, CALCINEURIN SUPERFAMILY"/>
    <property type="match status" value="1"/>
</dbReference>
<proteinExistence type="predicted"/>
<comment type="caution">
    <text evidence="2">The sequence shown here is derived from an EMBL/GenBank/DDBJ whole genome shotgun (WGS) entry which is preliminary data.</text>
</comment>
<dbReference type="EMBL" id="RBCJ01000002">
    <property type="protein sequence ID" value="RKN80759.1"/>
    <property type="molecule type" value="Genomic_DNA"/>
</dbReference>
<accession>A0A3B0CA27</accession>
<evidence type="ECO:0000313" key="3">
    <source>
        <dbReference type="Proteomes" id="UP000276603"/>
    </source>
</evidence>
<reference evidence="2 3" key="1">
    <citation type="submission" date="2018-10" db="EMBL/GenBank/DDBJ databases">
        <title>Ulvibacterium marinum gen. nov., sp. nov., a novel marine bacterium of the family Flavobacteriaceae, isolated from a culture of the green alga Ulva prolifera.</title>
        <authorList>
            <person name="Zhang Z."/>
        </authorList>
    </citation>
    <scope>NUCLEOTIDE SEQUENCE [LARGE SCALE GENOMIC DNA]</scope>
    <source>
        <strain evidence="2 3">CCMM003</strain>
    </source>
</reference>
<dbReference type="InterPro" id="IPR051918">
    <property type="entry name" value="STPP_CPPED1"/>
</dbReference>
<keyword evidence="3" id="KW-1185">Reference proteome</keyword>
<dbReference type="Proteomes" id="UP000276603">
    <property type="component" value="Unassembled WGS sequence"/>
</dbReference>
<dbReference type="AlphaFoldDB" id="A0A3B0CA27"/>
<dbReference type="Gene3D" id="3.60.21.10">
    <property type="match status" value="1"/>
</dbReference>
<dbReference type="Pfam" id="PF00149">
    <property type="entry name" value="Metallophos"/>
    <property type="match status" value="1"/>
</dbReference>
<organism evidence="2 3">
    <name type="scientific">Ulvibacterium marinum</name>
    <dbReference type="NCBI Taxonomy" id="2419782"/>
    <lineage>
        <taxon>Bacteria</taxon>
        <taxon>Pseudomonadati</taxon>
        <taxon>Bacteroidota</taxon>
        <taxon>Flavobacteriia</taxon>
        <taxon>Flavobacteriales</taxon>
        <taxon>Flavobacteriaceae</taxon>
        <taxon>Ulvibacterium</taxon>
    </lineage>
</organism>
<name>A0A3B0CA27_9FLAO</name>
<dbReference type="SUPFAM" id="SSF56300">
    <property type="entry name" value="Metallo-dependent phosphatases"/>
    <property type="match status" value="1"/>
</dbReference>
<dbReference type="InterPro" id="IPR029052">
    <property type="entry name" value="Metallo-depent_PP-like"/>
</dbReference>
<dbReference type="PANTHER" id="PTHR43143:SF1">
    <property type="entry name" value="SERINE_THREONINE-PROTEIN PHOSPHATASE CPPED1"/>
    <property type="match status" value="1"/>
</dbReference>
<dbReference type="InterPro" id="IPR004843">
    <property type="entry name" value="Calcineurin-like_PHP"/>
</dbReference>
<sequence>MTFQKLPILKKNNTIGRRKFLLRSGAAAAAIPFLHPTYANSPKSPNGTKKEDAFEFVFLTDIHLKPEMNAPKGFQMAIDKVNALNPDFVITGGDLVFDVMRGNFEKSEALFQLYKKMEQKFKMPVYNCIGNHDLFAIYEESPETEEHPDYKYGMWERHFGETYYAFDHKGWHFITLNSLDVTENKRYRGVFNKDQLQWLEAHLKTVAPETPVIITTHIPMICTYGQLHGKPSSRQVGNAHEVFTLLENHNLKLVLQGHIHWKEFGFINDRFHFLTGGSIAGNGWKGRRHNTKEGFVKVKIAGDTFSWEYIDHGWEAERLKTKGHGKS</sequence>
<evidence type="ECO:0000313" key="2">
    <source>
        <dbReference type="EMBL" id="RKN80759.1"/>
    </source>
</evidence>
<evidence type="ECO:0000259" key="1">
    <source>
        <dbReference type="Pfam" id="PF00149"/>
    </source>
</evidence>
<dbReference type="GO" id="GO:0016787">
    <property type="term" value="F:hydrolase activity"/>
    <property type="evidence" value="ECO:0007669"/>
    <property type="project" value="InterPro"/>
</dbReference>
<protein>
    <recommendedName>
        <fullName evidence="1">Calcineurin-like phosphoesterase domain-containing protein</fullName>
    </recommendedName>
</protein>
<feature type="domain" description="Calcineurin-like phosphoesterase" evidence="1">
    <location>
        <begin position="56"/>
        <end position="261"/>
    </location>
</feature>